<accession>A0A074YXY8</accession>
<dbReference type="STRING" id="1043005.A0A074YXY8"/>
<proteinExistence type="predicted"/>
<feature type="signal peptide" evidence="1">
    <location>
        <begin position="1"/>
        <end position="18"/>
    </location>
</feature>
<protein>
    <recommendedName>
        <fullName evidence="2">Apple domain-containing protein</fullName>
    </recommendedName>
</protein>
<reference evidence="3 4" key="1">
    <citation type="journal article" date="2014" name="BMC Genomics">
        <title>Genome sequencing of four Aureobasidium pullulans varieties: biotechnological potential, stress tolerance, and description of new species.</title>
        <authorList>
            <person name="Gostin Ar C."/>
            <person name="Ohm R.A."/>
            <person name="Kogej T."/>
            <person name="Sonjak S."/>
            <person name="Turk M."/>
            <person name="Zajc J."/>
            <person name="Zalar P."/>
            <person name="Grube M."/>
            <person name="Sun H."/>
            <person name="Han J."/>
            <person name="Sharma A."/>
            <person name="Chiniquy J."/>
            <person name="Ngan C.Y."/>
            <person name="Lipzen A."/>
            <person name="Barry K."/>
            <person name="Grigoriev I.V."/>
            <person name="Gunde-Cimerman N."/>
        </authorList>
    </citation>
    <scope>NUCLEOTIDE SEQUENCE [LARGE SCALE GENOMIC DNA]</scope>
    <source>
        <strain evidence="3 4">EXF-2481</strain>
    </source>
</reference>
<dbReference type="InParanoid" id="A0A074YXY8"/>
<feature type="domain" description="Apple" evidence="2">
    <location>
        <begin position="71"/>
        <end position="110"/>
    </location>
</feature>
<gene>
    <name evidence="3" type="ORF">AUEXF2481DRAFT_91986</name>
</gene>
<keyword evidence="4" id="KW-1185">Reference proteome</keyword>
<dbReference type="Gene3D" id="3.50.4.10">
    <property type="entry name" value="Hepatocyte Growth Factor"/>
    <property type="match status" value="1"/>
</dbReference>
<dbReference type="AlphaFoldDB" id="A0A074YXY8"/>
<evidence type="ECO:0000256" key="1">
    <source>
        <dbReference type="SAM" id="SignalP"/>
    </source>
</evidence>
<dbReference type="OrthoDB" id="3944336at2759"/>
<dbReference type="Pfam" id="PF14295">
    <property type="entry name" value="PAN_4"/>
    <property type="match status" value="1"/>
</dbReference>
<dbReference type="HOGENOM" id="CLU_112093_0_0_1"/>
<evidence type="ECO:0000313" key="3">
    <source>
        <dbReference type="EMBL" id="KEQ91721.1"/>
    </source>
</evidence>
<dbReference type="EMBL" id="KL584776">
    <property type="protein sequence ID" value="KEQ91721.1"/>
    <property type="molecule type" value="Genomic_DNA"/>
</dbReference>
<organism evidence="3 4">
    <name type="scientific">Aureobasidium subglaciale (strain EXF-2481)</name>
    <name type="common">Aureobasidium pullulans var. subglaciale</name>
    <dbReference type="NCBI Taxonomy" id="1043005"/>
    <lineage>
        <taxon>Eukaryota</taxon>
        <taxon>Fungi</taxon>
        <taxon>Dikarya</taxon>
        <taxon>Ascomycota</taxon>
        <taxon>Pezizomycotina</taxon>
        <taxon>Dothideomycetes</taxon>
        <taxon>Dothideomycetidae</taxon>
        <taxon>Dothideales</taxon>
        <taxon>Saccotheciaceae</taxon>
        <taxon>Aureobasidium</taxon>
    </lineage>
</organism>
<dbReference type="GeneID" id="25372246"/>
<sequence length="214" mass="22532">MRPHLAILAVGLFAFVRGQVVGNDNITTVSTATCSSTGTQTYAYVDPSGIQYRYQCGAGSGGTQTSAVPSASVSSWQACFAFCDNLAGCNGFTYNNGAVNGNGPGQCLLKAGTTNNFASTATLTATRIAGLQVRYLPKPIPSFSCPQQDQQTVTDLGGQAYVIQCAHDLSGGSGPASLRLRLKLNTQLVMDSPTLEWPMEQDLAIVTSNMRLYL</sequence>
<keyword evidence="1" id="KW-0732">Signal</keyword>
<feature type="chain" id="PRO_5001705277" description="Apple domain-containing protein" evidence="1">
    <location>
        <begin position="19"/>
        <end position="214"/>
    </location>
</feature>
<evidence type="ECO:0000313" key="4">
    <source>
        <dbReference type="Proteomes" id="UP000030641"/>
    </source>
</evidence>
<dbReference type="Proteomes" id="UP000030641">
    <property type="component" value="Unassembled WGS sequence"/>
</dbReference>
<name>A0A074YXY8_AURSE</name>
<evidence type="ECO:0000259" key="2">
    <source>
        <dbReference type="Pfam" id="PF14295"/>
    </source>
</evidence>
<dbReference type="RefSeq" id="XP_013340215.1">
    <property type="nucleotide sequence ID" value="XM_013484761.1"/>
</dbReference>
<dbReference type="InterPro" id="IPR003609">
    <property type="entry name" value="Pan_app"/>
</dbReference>